<evidence type="ECO:0000256" key="1">
    <source>
        <dbReference type="SAM" id="Phobius"/>
    </source>
</evidence>
<dbReference type="AlphaFoldDB" id="A0AAD7NWV7"/>
<organism evidence="2 3">
    <name type="scientific">Mycena metata</name>
    <dbReference type="NCBI Taxonomy" id="1033252"/>
    <lineage>
        <taxon>Eukaryota</taxon>
        <taxon>Fungi</taxon>
        <taxon>Dikarya</taxon>
        <taxon>Basidiomycota</taxon>
        <taxon>Agaricomycotina</taxon>
        <taxon>Agaricomycetes</taxon>
        <taxon>Agaricomycetidae</taxon>
        <taxon>Agaricales</taxon>
        <taxon>Marasmiineae</taxon>
        <taxon>Mycenaceae</taxon>
        <taxon>Mycena</taxon>
    </lineage>
</organism>
<name>A0AAD7NWV7_9AGAR</name>
<keyword evidence="3" id="KW-1185">Reference proteome</keyword>
<evidence type="ECO:0000313" key="2">
    <source>
        <dbReference type="EMBL" id="KAJ7778470.1"/>
    </source>
</evidence>
<protein>
    <submittedName>
        <fullName evidence="2">Uncharacterized protein</fullName>
    </submittedName>
</protein>
<feature type="transmembrane region" description="Helical" evidence="1">
    <location>
        <begin position="21"/>
        <end position="42"/>
    </location>
</feature>
<dbReference type="Proteomes" id="UP001215598">
    <property type="component" value="Unassembled WGS sequence"/>
</dbReference>
<comment type="caution">
    <text evidence="2">The sequence shown here is derived from an EMBL/GenBank/DDBJ whole genome shotgun (WGS) entry which is preliminary data.</text>
</comment>
<keyword evidence="1" id="KW-0812">Transmembrane</keyword>
<sequence length="185" mass="20749">MHNQKTNWVSRVKLIYARITLTRFTSLYFLLALFSCITLSALQSATYFNNTEGSHVVADFVGQANINTTTVGMSFLQDGNVMLCHNIPGEPGANCTTLVKTLHSHMHVRDLALTLDERDPNLEQCALSLMWLGDVLDDARREDLVILTYQIWLFTLSVMTLLNESLPHLFAGFAARLLATCLGWL</sequence>
<keyword evidence="1" id="KW-1133">Transmembrane helix</keyword>
<gene>
    <name evidence="2" type="ORF">B0H16DRAFT_887770</name>
</gene>
<accession>A0AAD7NWV7</accession>
<reference evidence="2" key="1">
    <citation type="submission" date="2023-03" db="EMBL/GenBank/DDBJ databases">
        <title>Massive genome expansion in bonnet fungi (Mycena s.s.) driven by repeated elements and novel gene families across ecological guilds.</title>
        <authorList>
            <consortium name="Lawrence Berkeley National Laboratory"/>
            <person name="Harder C.B."/>
            <person name="Miyauchi S."/>
            <person name="Viragh M."/>
            <person name="Kuo A."/>
            <person name="Thoen E."/>
            <person name="Andreopoulos B."/>
            <person name="Lu D."/>
            <person name="Skrede I."/>
            <person name="Drula E."/>
            <person name="Henrissat B."/>
            <person name="Morin E."/>
            <person name="Kohler A."/>
            <person name="Barry K."/>
            <person name="LaButti K."/>
            <person name="Morin E."/>
            <person name="Salamov A."/>
            <person name="Lipzen A."/>
            <person name="Mereny Z."/>
            <person name="Hegedus B."/>
            <person name="Baldrian P."/>
            <person name="Stursova M."/>
            <person name="Weitz H."/>
            <person name="Taylor A."/>
            <person name="Grigoriev I.V."/>
            <person name="Nagy L.G."/>
            <person name="Martin F."/>
            <person name="Kauserud H."/>
        </authorList>
    </citation>
    <scope>NUCLEOTIDE SEQUENCE</scope>
    <source>
        <strain evidence="2">CBHHK182m</strain>
    </source>
</reference>
<dbReference type="EMBL" id="JARKIB010000007">
    <property type="protein sequence ID" value="KAJ7778470.1"/>
    <property type="molecule type" value="Genomic_DNA"/>
</dbReference>
<keyword evidence="1" id="KW-0472">Membrane</keyword>
<proteinExistence type="predicted"/>
<evidence type="ECO:0000313" key="3">
    <source>
        <dbReference type="Proteomes" id="UP001215598"/>
    </source>
</evidence>